<dbReference type="Proteomes" id="UP000198649">
    <property type="component" value="Unassembled WGS sequence"/>
</dbReference>
<protein>
    <submittedName>
        <fullName evidence="1">Uncharacterized protein</fullName>
    </submittedName>
</protein>
<accession>A0A1I3MQS5</accession>
<evidence type="ECO:0000313" key="1">
    <source>
        <dbReference type="EMBL" id="SFI99281.1"/>
    </source>
</evidence>
<sequence length="84" mass="9216">MRVTRKGAQRLSQLALELDDTLSRSIRDALIAEVHNSPSRREEIGSSRLKGASHLVRGAFAGCFVFPINLDCHPQVAFALNGEI</sequence>
<organism evidence="1 2">
    <name type="scientific">Nocardioides psychrotolerans</name>
    <dbReference type="NCBI Taxonomy" id="1005945"/>
    <lineage>
        <taxon>Bacteria</taxon>
        <taxon>Bacillati</taxon>
        <taxon>Actinomycetota</taxon>
        <taxon>Actinomycetes</taxon>
        <taxon>Propionibacteriales</taxon>
        <taxon>Nocardioidaceae</taxon>
        <taxon>Nocardioides</taxon>
    </lineage>
</organism>
<proteinExistence type="predicted"/>
<reference evidence="1 2" key="1">
    <citation type="submission" date="2016-10" db="EMBL/GenBank/DDBJ databases">
        <authorList>
            <person name="de Groot N.N."/>
        </authorList>
    </citation>
    <scope>NUCLEOTIDE SEQUENCE [LARGE SCALE GENOMIC DNA]</scope>
    <source>
        <strain evidence="1 2">CGMCC 1.11156</strain>
    </source>
</reference>
<name>A0A1I3MQS5_9ACTN</name>
<keyword evidence="2" id="KW-1185">Reference proteome</keyword>
<dbReference type="AlphaFoldDB" id="A0A1I3MQS5"/>
<gene>
    <name evidence="1" type="ORF">SAMN05216561_1165</name>
</gene>
<evidence type="ECO:0000313" key="2">
    <source>
        <dbReference type="Proteomes" id="UP000198649"/>
    </source>
</evidence>
<dbReference type="EMBL" id="FOQG01000016">
    <property type="protein sequence ID" value="SFI99281.1"/>
    <property type="molecule type" value="Genomic_DNA"/>
</dbReference>